<protein>
    <submittedName>
        <fullName evidence="2">Uncharacterized protein</fullName>
    </submittedName>
</protein>
<proteinExistence type="predicted"/>
<name>A0A6H1ZKR0_9ZZZZ</name>
<accession>A0A6H1ZKR0</accession>
<reference evidence="2" key="1">
    <citation type="submission" date="2020-03" db="EMBL/GenBank/DDBJ databases">
        <title>The deep terrestrial virosphere.</title>
        <authorList>
            <person name="Holmfeldt K."/>
            <person name="Nilsson E."/>
            <person name="Simone D."/>
            <person name="Lopez-Fernandez M."/>
            <person name="Wu X."/>
            <person name="de Brujin I."/>
            <person name="Lundin D."/>
            <person name="Andersson A."/>
            <person name="Bertilsson S."/>
            <person name="Dopson M."/>
        </authorList>
    </citation>
    <scope>NUCLEOTIDE SEQUENCE</scope>
    <source>
        <strain evidence="2">TM448A00980</strain>
        <strain evidence="3">TM448B00537</strain>
    </source>
</reference>
<organism evidence="2">
    <name type="scientific">viral metagenome</name>
    <dbReference type="NCBI Taxonomy" id="1070528"/>
    <lineage>
        <taxon>unclassified sequences</taxon>
        <taxon>metagenomes</taxon>
        <taxon>organismal metagenomes</taxon>
    </lineage>
</organism>
<dbReference type="EMBL" id="MT144088">
    <property type="protein sequence ID" value="QJA48513.1"/>
    <property type="molecule type" value="Genomic_DNA"/>
</dbReference>
<evidence type="ECO:0000256" key="1">
    <source>
        <dbReference type="SAM" id="MobiDB-lite"/>
    </source>
</evidence>
<feature type="region of interest" description="Disordered" evidence="1">
    <location>
        <begin position="31"/>
        <end position="51"/>
    </location>
</feature>
<feature type="compositionally biased region" description="Polar residues" evidence="1">
    <location>
        <begin position="33"/>
        <end position="42"/>
    </location>
</feature>
<evidence type="ECO:0000313" key="3">
    <source>
        <dbReference type="EMBL" id="QJH95807.1"/>
    </source>
</evidence>
<gene>
    <name evidence="2" type="ORF">TM448A00980_0006</name>
    <name evidence="3" type="ORF">TM448B00537_0027</name>
</gene>
<dbReference type="EMBL" id="MT144629">
    <property type="protein sequence ID" value="QJH95807.1"/>
    <property type="molecule type" value="Genomic_DNA"/>
</dbReference>
<evidence type="ECO:0000313" key="2">
    <source>
        <dbReference type="EMBL" id="QJA48513.1"/>
    </source>
</evidence>
<sequence length="638" mass="67156">MSPTREQLQSNITALEKQGAKPVDIQSYLDSFKGQQPSSAPSNMGKPALAPTEKGDGFFKSLIKAPLESLLVKPVVRTAQAIEGVGREVLGLGSEEGRRAYEERISKDIKVPIPLLGDINVEAVKPGMSGIKQALGEGLEAGSYFVGGGGAAAIGKGAIKSTLGRAAIQGVKVGAKSGTLFGMGQSLQEDKDLGGVIGGGLTGAAVGGVAGGALAGAGQKIISKIASSAKKKATELSLLKGELPGPPGLPSGPLPDARIATKKLSESGKVVTDKVGKEAVRQGIPEVDVALIKTSSAVDKSKMAKMLDVRQSQLANKRITDRATDVVGDTFVNSVAKPIEKLNKEAGQKLEMVARRLAGKKIDPSPAVTDFAGSLEGAGITVRKNGTLNFKNSNFEGLKGSQQLITNVWNRALRVAKTGDALQLHRTKSYIDEIVNYGKQAEGLSGKAQAMLKQFRHNIDGILDSRFPIYNKVNTQFADTIQQLNNMGAAIGKTFKLGDTFADARSGLAMRRILSNTQSRSEILKLLDGMQQVAQKYGVKINEDIITQANFADVLEKMLGTEAPTSFLGQTGRAVSNLGQVGMDVSRGTPSGLISGTIKAGKYVIDITRGITQENKINALRALLRTESNKASNFGVKR</sequence>
<dbReference type="AlphaFoldDB" id="A0A6H1ZKR0"/>